<evidence type="ECO:0000313" key="1">
    <source>
        <dbReference type="EMBL" id="KIK73471.1"/>
    </source>
</evidence>
<proteinExistence type="predicted"/>
<dbReference type="EMBL" id="KN829712">
    <property type="protein sequence ID" value="KIK73471.1"/>
    <property type="molecule type" value="Genomic_DNA"/>
</dbReference>
<dbReference type="OrthoDB" id="3341102at2759"/>
<keyword evidence="2" id="KW-1185">Reference proteome</keyword>
<organism evidence="1 2">
    <name type="scientific">Paxillus rubicundulus Ve08.2h10</name>
    <dbReference type="NCBI Taxonomy" id="930991"/>
    <lineage>
        <taxon>Eukaryota</taxon>
        <taxon>Fungi</taxon>
        <taxon>Dikarya</taxon>
        <taxon>Basidiomycota</taxon>
        <taxon>Agaricomycotina</taxon>
        <taxon>Agaricomycetes</taxon>
        <taxon>Agaricomycetidae</taxon>
        <taxon>Boletales</taxon>
        <taxon>Paxilineae</taxon>
        <taxon>Paxillaceae</taxon>
        <taxon>Paxillus</taxon>
    </lineage>
</organism>
<feature type="non-terminal residue" evidence="1">
    <location>
        <position position="134"/>
    </location>
</feature>
<sequence>MSLKSSPQNLLMGPCFDAVKHGSEVSCFIIFTGGCVRVPALLKSGLQMLMKSAGSSSSDWLTICDNVIHSPAFYMNIDQTNVVLQPVTSSTYEEIGSKQVAIVRQEEKWVFTLVVGISAAGDLLPFQAIYQGKS</sequence>
<dbReference type="AlphaFoldDB" id="A0A0D0CRQ7"/>
<dbReference type="HOGENOM" id="CLU_1901252_0_0_1"/>
<accession>A0A0D0CRQ7</accession>
<reference evidence="1 2" key="1">
    <citation type="submission" date="2014-04" db="EMBL/GenBank/DDBJ databases">
        <authorList>
            <consortium name="DOE Joint Genome Institute"/>
            <person name="Kuo A."/>
            <person name="Kohler A."/>
            <person name="Jargeat P."/>
            <person name="Nagy L.G."/>
            <person name="Floudas D."/>
            <person name="Copeland A."/>
            <person name="Barry K.W."/>
            <person name="Cichocki N."/>
            <person name="Veneault-Fourrey C."/>
            <person name="LaButti K."/>
            <person name="Lindquist E.A."/>
            <person name="Lipzen A."/>
            <person name="Lundell T."/>
            <person name="Morin E."/>
            <person name="Murat C."/>
            <person name="Sun H."/>
            <person name="Tunlid A."/>
            <person name="Henrissat B."/>
            <person name="Grigoriev I.V."/>
            <person name="Hibbett D.S."/>
            <person name="Martin F."/>
            <person name="Nordberg H.P."/>
            <person name="Cantor M.N."/>
            <person name="Hua S.X."/>
        </authorList>
    </citation>
    <scope>NUCLEOTIDE SEQUENCE [LARGE SCALE GENOMIC DNA]</scope>
    <source>
        <strain evidence="1 2">Ve08.2h10</strain>
    </source>
</reference>
<dbReference type="Proteomes" id="UP000054538">
    <property type="component" value="Unassembled WGS sequence"/>
</dbReference>
<protein>
    <submittedName>
        <fullName evidence="1">Unplaced genomic scaffold scaffold_4890, whole genome shotgun sequence</fullName>
    </submittedName>
</protein>
<gene>
    <name evidence="1" type="ORF">PAXRUDRAFT_794364</name>
</gene>
<dbReference type="InParanoid" id="A0A0D0CRQ7"/>
<evidence type="ECO:0000313" key="2">
    <source>
        <dbReference type="Proteomes" id="UP000054538"/>
    </source>
</evidence>
<name>A0A0D0CRQ7_9AGAM</name>
<dbReference type="PROSITE" id="PS51257">
    <property type="entry name" value="PROKAR_LIPOPROTEIN"/>
    <property type="match status" value="1"/>
</dbReference>
<reference evidence="2" key="2">
    <citation type="submission" date="2015-01" db="EMBL/GenBank/DDBJ databases">
        <title>Evolutionary Origins and Diversification of the Mycorrhizal Mutualists.</title>
        <authorList>
            <consortium name="DOE Joint Genome Institute"/>
            <consortium name="Mycorrhizal Genomics Consortium"/>
            <person name="Kohler A."/>
            <person name="Kuo A."/>
            <person name="Nagy L.G."/>
            <person name="Floudas D."/>
            <person name="Copeland A."/>
            <person name="Barry K.W."/>
            <person name="Cichocki N."/>
            <person name="Veneault-Fourrey C."/>
            <person name="LaButti K."/>
            <person name="Lindquist E.A."/>
            <person name="Lipzen A."/>
            <person name="Lundell T."/>
            <person name="Morin E."/>
            <person name="Murat C."/>
            <person name="Riley R."/>
            <person name="Ohm R."/>
            <person name="Sun H."/>
            <person name="Tunlid A."/>
            <person name="Henrissat B."/>
            <person name="Grigoriev I.V."/>
            <person name="Hibbett D.S."/>
            <person name="Martin F."/>
        </authorList>
    </citation>
    <scope>NUCLEOTIDE SEQUENCE [LARGE SCALE GENOMIC DNA]</scope>
    <source>
        <strain evidence="2">Ve08.2h10</strain>
    </source>
</reference>